<evidence type="ECO:0000256" key="2">
    <source>
        <dbReference type="ARBA" id="ARBA00022737"/>
    </source>
</evidence>
<dbReference type="GO" id="GO:0006432">
    <property type="term" value="P:phenylalanyl-tRNA aminoacylation"/>
    <property type="evidence" value="ECO:0007669"/>
    <property type="project" value="InterPro"/>
</dbReference>
<dbReference type="Gene3D" id="3.50.40.10">
    <property type="entry name" value="Phenylalanyl-trna Synthetase, Chain B, domain 3"/>
    <property type="match status" value="1"/>
</dbReference>
<reference evidence="3" key="1">
    <citation type="submission" date="2021-06" db="EMBL/GenBank/DDBJ databases">
        <title>Parelaphostrongylus tenuis whole genome reference sequence.</title>
        <authorList>
            <person name="Garwood T.J."/>
            <person name="Larsen P.A."/>
            <person name="Fountain-Jones N.M."/>
            <person name="Garbe J.R."/>
            <person name="Macchietto M.G."/>
            <person name="Kania S.A."/>
            <person name="Gerhold R.W."/>
            <person name="Richards J.E."/>
            <person name="Wolf T.M."/>
        </authorList>
    </citation>
    <scope>NUCLEOTIDE SEQUENCE</scope>
    <source>
        <strain evidence="3">MNPRO001-30</strain>
        <tissue evidence="3">Meninges</tissue>
    </source>
</reference>
<dbReference type="Proteomes" id="UP001196413">
    <property type="component" value="Unassembled WGS sequence"/>
</dbReference>
<dbReference type="InterPro" id="IPR020825">
    <property type="entry name" value="Phe-tRNA_synthase-like_B3/B4"/>
</dbReference>
<evidence type="ECO:0000256" key="1">
    <source>
        <dbReference type="ARBA" id="ARBA00022614"/>
    </source>
</evidence>
<dbReference type="PANTHER" id="PTHR10947">
    <property type="entry name" value="PHENYLALANYL-TRNA SYNTHETASE BETA CHAIN AND LEUCINE-RICH REPEAT-CONTAINING PROTEIN 47"/>
    <property type="match status" value="1"/>
</dbReference>
<name>A0AAD5M072_PARTN</name>
<evidence type="ECO:0000313" key="3">
    <source>
        <dbReference type="EMBL" id="KAJ1349847.1"/>
    </source>
</evidence>
<keyword evidence="4" id="KW-1185">Reference proteome</keyword>
<dbReference type="GO" id="GO:0004826">
    <property type="term" value="F:phenylalanine-tRNA ligase activity"/>
    <property type="evidence" value="ECO:0007669"/>
    <property type="project" value="InterPro"/>
</dbReference>
<evidence type="ECO:0000313" key="4">
    <source>
        <dbReference type="Proteomes" id="UP001196413"/>
    </source>
</evidence>
<comment type="caution">
    <text evidence="3">The sequence shown here is derived from an EMBL/GenBank/DDBJ whole genome shotgun (WGS) entry which is preliminary data.</text>
</comment>
<organism evidence="3 4">
    <name type="scientific">Parelaphostrongylus tenuis</name>
    <name type="common">Meningeal worm</name>
    <dbReference type="NCBI Taxonomy" id="148309"/>
    <lineage>
        <taxon>Eukaryota</taxon>
        <taxon>Metazoa</taxon>
        <taxon>Ecdysozoa</taxon>
        <taxon>Nematoda</taxon>
        <taxon>Chromadorea</taxon>
        <taxon>Rhabditida</taxon>
        <taxon>Rhabditina</taxon>
        <taxon>Rhabditomorpha</taxon>
        <taxon>Strongyloidea</taxon>
        <taxon>Metastrongylidae</taxon>
        <taxon>Parelaphostrongylus</taxon>
    </lineage>
</organism>
<protein>
    <recommendedName>
        <fullName evidence="5">B3/B4 tRNA-binding domain-containing protein</fullName>
    </recommendedName>
</protein>
<gene>
    <name evidence="3" type="ORF">KIN20_005503</name>
</gene>
<dbReference type="InterPro" id="IPR045060">
    <property type="entry name" value="Phe-tRNA-ligase_IIc_bsu"/>
</dbReference>
<dbReference type="Pfam" id="PF13855">
    <property type="entry name" value="LRR_8"/>
    <property type="match status" value="2"/>
</dbReference>
<accession>A0AAD5M072</accession>
<dbReference type="InterPro" id="IPR003591">
    <property type="entry name" value="Leu-rich_rpt_typical-subtyp"/>
</dbReference>
<proteinExistence type="predicted"/>
<dbReference type="InterPro" id="IPR032675">
    <property type="entry name" value="LRR_dom_sf"/>
</dbReference>
<dbReference type="PANTHER" id="PTHR10947:SF3">
    <property type="entry name" value="LEUCINE-RICH REPEAT-CONTAINING PROTEIN 47"/>
    <property type="match status" value="1"/>
</dbReference>
<sequence length="527" mass="59018">MVDLFEWPELAVLTKEQRFELVLKGLDSQREPSLSSESLQKLVFEKNPQLNFISITGCGLSYLSPSITACSNLTKLSITRNGLTSVPEEIGTLSKLTFIDLSDNRLERLPPSFSNLTKLETFVATGNRLTNEGLFDFSAMHDLLMLDLSHNDLAEVPSTVMSVDLVRFHTLSLSHNKITEVPDELSLNHHLKSLNLSDNGLTALPWAIGQLEKIRVLDLSQNPFKDGRFKKLANDKRAKVSAVIAYILKNSSKQPEHSSIGTAEGDLISEEPLVENETVVRIGAPDMCVKRLESVTPFRPFLSCCVLTNLDLTGENFRKFISMQTKLHESSLCGHRTVAAIGTHELKAIKPPLKYLALPPDELYITALHKKKPVNARELINALTRDADLARKRTKRNTLNPLHRYLNLVVDLPLLPCLIDAEGLVISLPPITNSDLTKMSEETQSVWIEVSSKESVAVCKKVLEQLISETMLICPHLKVFQVRVYSENDDLLSVFPDKNDLSSLHVKREYVQNAENEIEHANRENST</sequence>
<keyword evidence="1" id="KW-0433">Leucine-rich repeat</keyword>
<dbReference type="InterPro" id="IPR001611">
    <property type="entry name" value="Leu-rich_rpt"/>
</dbReference>
<keyword evidence="2" id="KW-0677">Repeat</keyword>
<dbReference type="AlphaFoldDB" id="A0AAD5M072"/>
<evidence type="ECO:0008006" key="5">
    <source>
        <dbReference type="Google" id="ProtNLM"/>
    </source>
</evidence>
<dbReference type="Gene3D" id="3.80.10.10">
    <property type="entry name" value="Ribonuclease Inhibitor"/>
    <property type="match status" value="2"/>
</dbReference>
<dbReference type="PROSITE" id="PS51450">
    <property type="entry name" value="LRR"/>
    <property type="match status" value="2"/>
</dbReference>
<dbReference type="SUPFAM" id="SSF52047">
    <property type="entry name" value="RNI-like"/>
    <property type="match status" value="1"/>
</dbReference>
<dbReference type="EMBL" id="JAHQIW010000752">
    <property type="protein sequence ID" value="KAJ1349847.1"/>
    <property type="molecule type" value="Genomic_DNA"/>
</dbReference>
<dbReference type="SMART" id="SM00369">
    <property type="entry name" value="LRR_TYP"/>
    <property type="match status" value="4"/>
</dbReference>